<dbReference type="Gene3D" id="3.40.50.300">
    <property type="entry name" value="P-loop containing nucleotide triphosphate hydrolases"/>
    <property type="match status" value="1"/>
</dbReference>
<dbReference type="SUPFAM" id="SSF52540">
    <property type="entry name" value="P-loop containing nucleoside triphosphate hydrolases"/>
    <property type="match status" value="1"/>
</dbReference>
<dbReference type="EMBL" id="JBHRSW010000047">
    <property type="protein sequence ID" value="MFC3123064.1"/>
    <property type="molecule type" value="Genomic_DNA"/>
</dbReference>
<reference evidence="2" key="1">
    <citation type="journal article" date="2019" name="Int. J. Syst. Evol. Microbiol.">
        <title>The Global Catalogue of Microorganisms (GCM) 10K type strain sequencing project: providing services to taxonomists for standard genome sequencing and annotation.</title>
        <authorList>
            <consortium name="The Broad Institute Genomics Platform"/>
            <consortium name="The Broad Institute Genome Sequencing Center for Infectious Disease"/>
            <person name="Wu L."/>
            <person name="Ma J."/>
        </authorList>
    </citation>
    <scope>NUCLEOTIDE SEQUENCE [LARGE SCALE GENOMIC DNA]</scope>
    <source>
        <strain evidence="2">KCTC 52473</strain>
    </source>
</reference>
<name>A0ABV7FRT0_9ALTE</name>
<evidence type="ECO:0000313" key="1">
    <source>
        <dbReference type="EMBL" id="MFC3123064.1"/>
    </source>
</evidence>
<organism evidence="1 2">
    <name type="scientific">Agaribacter flavus</name>
    <dbReference type="NCBI Taxonomy" id="1902781"/>
    <lineage>
        <taxon>Bacteria</taxon>
        <taxon>Pseudomonadati</taxon>
        <taxon>Pseudomonadota</taxon>
        <taxon>Gammaproteobacteria</taxon>
        <taxon>Alteromonadales</taxon>
        <taxon>Alteromonadaceae</taxon>
        <taxon>Agaribacter</taxon>
    </lineage>
</organism>
<protein>
    <submittedName>
        <fullName evidence="1">Recombinase A</fullName>
    </submittedName>
</protein>
<sequence length="236" mass="26960">MNPILHELARKQWLWSATSVKQHAQQRLSSDFTALEQALNSGFPTAGMIHIQTYLACGELGLFIDILREQEKAKNQMDKHRFWAFICPPGMPNAEYFLSHNIDLTQLLILNETSFEEALWSAEQCAKSGACAGVFLWQKHINHLHVKKLELASLRGQCYCCWFNDNQQLQSNLPLSLSLSLARKGDDIILKINKQKTGWSRQTIKLNRPFKCQSSIKLSAHKPRLAKAKVVNLHPR</sequence>
<comment type="caution">
    <text evidence="1">The sequence shown here is derived from an EMBL/GenBank/DDBJ whole genome shotgun (WGS) entry which is preliminary data.</text>
</comment>
<dbReference type="RefSeq" id="WP_376921186.1">
    <property type="nucleotide sequence ID" value="NZ_JBHRSW010000047.1"/>
</dbReference>
<accession>A0ABV7FRT0</accession>
<proteinExistence type="predicted"/>
<dbReference type="Proteomes" id="UP001595478">
    <property type="component" value="Unassembled WGS sequence"/>
</dbReference>
<dbReference type="InterPro" id="IPR027417">
    <property type="entry name" value="P-loop_NTPase"/>
</dbReference>
<evidence type="ECO:0000313" key="2">
    <source>
        <dbReference type="Proteomes" id="UP001595478"/>
    </source>
</evidence>
<keyword evidence="2" id="KW-1185">Reference proteome</keyword>
<gene>
    <name evidence="1" type="ORF">ACFOHL_15680</name>
</gene>